<dbReference type="KEGG" id="spap:H3Z74_16310"/>
<name>A0A7H0LF53_9SPHN</name>
<sequence>MADPDHILFVVLWEIAMTIKTRLILTSLAGCATLGFTSTAIAQDAQSTPPAPAATPTPATTPAADPVASTAQTPAPTAEAAQPAPAPTSTETAEPKPADKPQK</sequence>
<evidence type="ECO:0000256" key="1">
    <source>
        <dbReference type="SAM" id="MobiDB-lite"/>
    </source>
</evidence>
<reference evidence="2 3" key="1">
    <citation type="submission" date="2020-09" db="EMBL/GenBank/DDBJ databases">
        <title>Sphingomonas sp., a new species isolated from pork steak.</title>
        <authorList>
            <person name="Heidler von Heilborn D."/>
        </authorList>
    </citation>
    <scope>NUCLEOTIDE SEQUENCE [LARGE SCALE GENOMIC DNA]</scope>
    <source>
        <strain evidence="3">S8-3T</strain>
    </source>
</reference>
<organism evidence="2 3">
    <name type="scientific">Sphingomonas alpina</name>
    <dbReference type="NCBI Taxonomy" id="653931"/>
    <lineage>
        <taxon>Bacteria</taxon>
        <taxon>Pseudomonadati</taxon>
        <taxon>Pseudomonadota</taxon>
        <taxon>Alphaproteobacteria</taxon>
        <taxon>Sphingomonadales</taxon>
        <taxon>Sphingomonadaceae</taxon>
        <taxon>Sphingomonas</taxon>
    </lineage>
</organism>
<accession>A0A7H0LF53</accession>
<protein>
    <submittedName>
        <fullName evidence="2">Uncharacterized protein</fullName>
    </submittedName>
</protein>
<dbReference type="EMBL" id="CP061038">
    <property type="protein sequence ID" value="QNQ08306.1"/>
    <property type="molecule type" value="Genomic_DNA"/>
</dbReference>
<evidence type="ECO:0000313" key="3">
    <source>
        <dbReference type="Proteomes" id="UP000516148"/>
    </source>
</evidence>
<dbReference type="Proteomes" id="UP000516148">
    <property type="component" value="Chromosome"/>
</dbReference>
<feature type="compositionally biased region" description="Low complexity" evidence="1">
    <location>
        <begin position="56"/>
        <end position="92"/>
    </location>
</feature>
<keyword evidence="3" id="KW-1185">Reference proteome</keyword>
<feature type="compositionally biased region" description="Basic and acidic residues" evidence="1">
    <location>
        <begin position="93"/>
        <end position="103"/>
    </location>
</feature>
<gene>
    <name evidence="2" type="ORF">H3Z74_16310</name>
</gene>
<dbReference type="RefSeq" id="WP_187760634.1">
    <property type="nucleotide sequence ID" value="NZ_CP061038.1"/>
</dbReference>
<dbReference type="AlphaFoldDB" id="A0A7H0LF53"/>
<feature type="region of interest" description="Disordered" evidence="1">
    <location>
        <begin position="43"/>
        <end position="103"/>
    </location>
</feature>
<proteinExistence type="predicted"/>
<evidence type="ECO:0000313" key="2">
    <source>
        <dbReference type="EMBL" id="QNQ08306.1"/>
    </source>
</evidence>